<dbReference type="SUPFAM" id="SSF53613">
    <property type="entry name" value="Ribokinase-like"/>
    <property type="match status" value="1"/>
</dbReference>
<dbReference type="VEuPathDB" id="FungiDB:I7I53_00772"/>
<evidence type="ECO:0000313" key="2">
    <source>
        <dbReference type="EMBL" id="QSS53495.1"/>
    </source>
</evidence>
<feature type="domain" description="Carbohydrate kinase PfkB" evidence="1">
    <location>
        <begin position="201"/>
        <end position="354"/>
    </location>
</feature>
<dbReference type="Proteomes" id="UP000663419">
    <property type="component" value="Chromosome 3"/>
</dbReference>
<dbReference type="InterPro" id="IPR029056">
    <property type="entry name" value="Ribokinase-like"/>
</dbReference>
<protein>
    <submittedName>
        <fullName evidence="2">MAK32 protein</fullName>
    </submittedName>
</protein>
<proteinExistence type="predicted"/>
<dbReference type="EMBL" id="CP069104">
    <property type="protein sequence ID" value="QSS53495.1"/>
    <property type="molecule type" value="Genomic_DNA"/>
</dbReference>
<dbReference type="Gene3D" id="3.40.1190.20">
    <property type="match status" value="1"/>
</dbReference>
<dbReference type="AlphaFoldDB" id="A0A8A1LKH5"/>
<accession>A0A8A1LKH5</accession>
<evidence type="ECO:0000313" key="3">
    <source>
        <dbReference type="Proteomes" id="UP000663419"/>
    </source>
</evidence>
<organism evidence="2 3">
    <name type="scientific">Ajellomyces capsulatus (strain H88)</name>
    <name type="common">Darling's disease fungus</name>
    <name type="synonym">Histoplasma capsulatum</name>
    <dbReference type="NCBI Taxonomy" id="544711"/>
    <lineage>
        <taxon>Eukaryota</taxon>
        <taxon>Fungi</taxon>
        <taxon>Dikarya</taxon>
        <taxon>Ascomycota</taxon>
        <taxon>Pezizomycotina</taxon>
        <taxon>Eurotiomycetes</taxon>
        <taxon>Eurotiomycetidae</taxon>
        <taxon>Onygenales</taxon>
        <taxon>Ajellomycetaceae</taxon>
        <taxon>Histoplasma</taxon>
    </lineage>
</organism>
<evidence type="ECO:0000259" key="1">
    <source>
        <dbReference type="Pfam" id="PF00294"/>
    </source>
</evidence>
<sequence length="394" mass="43473">MTNLPMSDMMPSKSASNLPLRSNISFCTLGMFIIDEIEFPAPRPLLKNIIGGAGAYAAVGARMLAGKEHSRSVSWIVDAGSDFPPEIRHIISSWDTSCVLRESSERLTTRAWNGYGPNEKRNFRYLTPKLRLDHNSLSQSQVFSRSFHIVCSSERCCQIVEGILQRREEILQSKQVEPSIAKQRPIFVWEPVPDSCHPKELPMFYKALKYVDVVSPNDLEFAAMFGNESWNYGNSSDRAIADAIVKSGIGQDGSGILVVRAGKDGCYAFCGDLSLHIPSYRGLKVVDPTGAGNAFLGALSQALVSIDRNAPETVVATLMESEEWASVINAWGEHGRIPAALVCATVAASFVIEQVGMPNISYSDGEEESWNGESFRARLRLYTNQLHYTKALEK</sequence>
<gene>
    <name evidence="2" type="ORF">I7I53_00772</name>
</gene>
<reference evidence="2" key="1">
    <citation type="submission" date="2021-01" db="EMBL/GenBank/DDBJ databases">
        <title>Chromosome-level genome assembly of a human fungal pathogen reveals clustering of transcriptionally co-regulated genes.</title>
        <authorList>
            <person name="Voorhies M."/>
            <person name="Cohen S."/>
            <person name="Shea T.P."/>
            <person name="Petrus S."/>
            <person name="Munoz J.F."/>
            <person name="Poplawski S."/>
            <person name="Goldman W.E."/>
            <person name="Michael T."/>
            <person name="Cuomo C.A."/>
            <person name="Sil A."/>
            <person name="Beyhan S."/>
        </authorList>
    </citation>
    <scope>NUCLEOTIDE SEQUENCE</scope>
    <source>
        <strain evidence="2">H88</strain>
    </source>
</reference>
<dbReference type="PANTHER" id="PTHR47098">
    <property type="entry name" value="PROTEIN MAK32"/>
    <property type="match status" value="1"/>
</dbReference>
<dbReference type="Pfam" id="PF00294">
    <property type="entry name" value="PfkB"/>
    <property type="match status" value="1"/>
</dbReference>
<name>A0A8A1LKH5_AJEC8</name>
<dbReference type="InterPro" id="IPR011611">
    <property type="entry name" value="PfkB_dom"/>
</dbReference>
<dbReference type="PANTHER" id="PTHR47098:SF2">
    <property type="entry name" value="PROTEIN MAK32"/>
    <property type="match status" value="1"/>
</dbReference>